<dbReference type="EMBL" id="SLZR01000005">
    <property type="protein sequence ID" value="TCS41595.1"/>
    <property type="molecule type" value="Genomic_DNA"/>
</dbReference>
<evidence type="ECO:0000256" key="3">
    <source>
        <dbReference type="ARBA" id="ARBA00022833"/>
    </source>
</evidence>
<organism evidence="8 9">
    <name type="scientific">Reinekea marinisedimentorum</name>
    <dbReference type="NCBI Taxonomy" id="230495"/>
    <lineage>
        <taxon>Bacteria</taxon>
        <taxon>Pseudomonadati</taxon>
        <taxon>Pseudomonadota</taxon>
        <taxon>Gammaproteobacteria</taxon>
        <taxon>Oceanospirillales</taxon>
        <taxon>Saccharospirillaceae</taxon>
        <taxon>Reinekea</taxon>
    </lineage>
</organism>
<feature type="binding site" evidence="7">
    <location>
        <position position="106"/>
    </location>
    <ligand>
        <name>Zn(2+)</name>
        <dbReference type="ChEBI" id="CHEBI:29105"/>
    </ligand>
</feature>
<keyword evidence="6" id="KW-0804">Transcription</keyword>
<reference evidence="8 9" key="1">
    <citation type="submission" date="2019-03" db="EMBL/GenBank/DDBJ databases">
        <title>Genomic Encyclopedia of Archaeal and Bacterial Type Strains, Phase II (KMG-II): from individual species to whole genera.</title>
        <authorList>
            <person name="Goeker M."/>
        </authorList>
    </citation>
    <scope>NUCLEOTIDE SEQUENCE [LARGE SCALE GENOMIC DNA]</scope>
    <source>
        <strain evidence="8 9">DSM 15388</strain>
    </source>
</reference>
<dbReference type="GO" id="GO:0045892">
    <property type="term" value="P:negative regulation of DNA-templated transcription"/>
    <property type="evidence" value="ECO:0007669"/>
    <property type="project" value="TreeGrafter"/>
</dbReference>
<feature type="binding site" evidence="7">
    <location>
        <position position="147"/>
    </location>
    <ligand>
        <name>Zn(2+)</name>
        <dbReference type="ChEBI" id="CHEBI:29105"/>
    </ligand>
</feature>
<accession>A0A4R3I699</accession>
<dbReference type="GO" id="GO:0005829">
    <property type="term" value="C:cytosol"/>
    <property type="evidence" value="ECO:0007669"/>
    <property type="project" value="TreeGrafter"/>
</dbReference>
<dbReference type="GO" id="GO:0008270">
    <property type="term" value="F:zinc ion binding"/>
    <property type="evidence" value="ECO:0007669"/>
    <property type="project" value="TreeGrafter"/>
</dbReference>
<evidence type="ECO:0000256" key="5">
    <source>
        <dbReference type="ARBA" id="ARBA00023125"/>
    </source>
</evidence>
<comment type="cofactor">
    <cofactor evidence="7">
        <name>Zn(2+)</name>
        <dbReference type="ChEBI" id="CHEBI:29105"/>
    </cofactor>
    <text evidence="7">Binds 1 zinc ion per subunit.</text>
</comment>
<evidence type="ECO:0000256" key="6">
    <source>
        <dbReference type="ARBA" id="ARBA00023163"/>
    </source>
</evidence>
<evidence type="ECO:0000256" key="1">
    <source>
        <dbReference type="ARBA" id="ARBA00007957"/>
    </source>
</evidence>
<keyword evidence="3 7" id="KW-0862">Zinc</keyword>
<feature type="binding site" evidence="7">
    <location>
        <position position="103"/>
    </location>
    <ligand>
        <name>Zn(2+)</name>
        <dbReference type="ChEBI" id="CHEBI:29105"/>
    </ligand>
</feature>
<dbReference type="InterPro" id="IPR043135">
    <property type="entry name" value="Fur_C"/>
</dbReference>
<keyword evidence="4" id="KW-0805">Transcription regulation</keyword>
<dbReference type="Gene3D" id="3.30.1490.190">
    <property type="match status" value="1"/>
</dbReference>
<evidence type="ECO:0000256" key="4">
    <source>
        <dbReference type="ARBA" id="ARBA00023015"/>
    </source>
</evidence>
<gene>
    <name evidence="8" type="ORF">BCF53_10520</name>
</gene>
<comment type="similarity">
    <text evidence="1">Belongs to the Fur family.</text>
</comment>
<name>A0A4R3I699_9GAMM</name>
<dbReference type="PANTHER" id="PTHR33202">
    <property type="entry name" value="ZINC UPTAKE REGULATION PROTEIN"/>
    <property type="match status" value="1"/>
</dbReference>
<dbReference type="GO" id="GO:1900376">
    <property type="term" value="P:regulation of secondary metabolite biosynthetic process"/>
    <property type="evidence" value="ECO:0007669"/>
    <property type="project" value="TreeGrafter"/>
</dbReference>
<dbReference type="OrthoDB" id="9801127at2"/>
<dbReference type="RefSeq" id="WP_132700977.1">
    <property type="nucleotide sequence ID" value="NZ_SLZR01000005.1"/>
</dbReference>
<dbReference type="AlphaFoldDB" id="A0A4R3I699"/>
<keyword evidence="7" id="KW-0479">Metal-binding</keyword>
<sequence>MLLQSALSRAEQASERAEISLTSKRKNVLALLMAAERPVSAYELADLYREGFEQSVPPMSIYRMLDFLTENNLAHKLNSENKFISCAHATCEHSHGAPQFLICEQCHKVKEAAIDKSIFIELEKAVEKAGFVLTNPQLELKCLCNECAQAGKQTD</sequence>
<dbReference type="Pfam" id="PF01475">
    <property type="entry name" value="FUR"/>
    <property type="match status" value="1"/>
</dbReference>
<feature type="binding site" evidence="7">
    <location>
        <position position="144"/>
    </location>
    <ligand>
        <name>Zn(2+)</name>
        <dbReference type="ChEBI" id="CHEBI:29105"/>
    </ligand>
</feature>
<keyword evidence="9" id="KW-1185">Reference proteome</keyword>
<dbReference type="PANTHER" id="PTHR33202:SF6">
    <property type="entry name" value="ZINC UPTAKE REGULATION PROTEIN"/>
    <property type="match status" value="1"/>
</dbReference>
<evidence type="ECO:0000256" key="7">
    <source>
        <dbReference type="PIRSR" id="PIRSR602481-1"/>
    </source>
</evidence>
<comment type="caution">
    <text evidence="8">The sequence shown here is derived from an EMBL/GenBank/DDBJ whole genome shotgun (WGS) entry which is preliminary data.</text>
</comment>
<evidence type="ECO:0000313" key="9">
    <source>
        <dbReference type="Proteomes" id="UP000295793"/>
    </source>
</evidence>
<dbReference type="Gene3D" id="1.10.10.10">
    <property type="entry name" value="Winged helix-like DNA-binding domain superfamily/Winged helix DNA-binding domain"/>
    <property type="match status" value="1"/>
</dbReference>
<dbReference type="InterPro" id="IPR036390">
    <property type="entry name" value="WH_DNA-bd_sf"/>
</dbReference>
<dbReference type="GO" id="GO:0000976">
    <property type="term" value="F:transcription cis-regulatory region binding"/>
    <property type="evidence" value="ECO:0007669"/>
    <property type="project" value="TreeGrafter"/>
</dbReference>
<dbReference type="InterPro" id="IPR002481">
    <property type="entry name" value="FUR"/>
</dbReference>
<evidence type="ECO:0000313" key="8">
    <source>
        <dbReference type="EMBL" id="TCS41595.1"/>
    </source>
</evidence>
<dbReference type="InterPro" id="IPR036388">
    <property type="entry name" value="WH-like_DNA-bd_sf"/>
</dbReference>
<protein>
    <submittedName>
        <fullName evidence="8">Fur family zinc uptake transcriptional regulator</fullName>
    </submittedName>
</protein>
<proteinExistence type="inferred from homology"/>
<keyword evidence="2" id="KW-0678">Repressor</keyword>
<dbReference type="Proteomes" id="UP000295793">
    <property type="component" value="Unassembled WGS sequence"/>
</dbReference>
<dbReference type="GO" id="GO:0003700">
    <property type="term" value="F:DNA-binding transcription factor activity"/>
    <property type="evidence" value="ECO:0007669"/>
    <property type="project" value="InterPro"/>
</dbReference>
<keyword evidence="5" id="KW-0238">DNA-binding</keyword>
<dbReference type="SUPFAM" id="SSF46785">
    <property type="entry name" value="Winged helix' DNA-binding domain"/>
    <property type="match status" value="1"/>
</dbReference>
<evidence type="ECO:0000256" key="2">
    <source>
        <dbReference type="ARBA" id="ARBA00022491"/>
    </source>
</evidence>